<accession>A0A1H6L2D9</accession>
<dbReference type="GO" id="GO:0005829">
    <property type="term" value="C:cytosol"/>
    <property type="evidence" value="ECO:0007669"/>
    <property type="project" value="TreeGrafter"/>
</dbReference>
<name>A0A1H6L2D9_RUMFL</name>
<evidence type="ECO:0000313" key="2">
    <source>
        <dbReference type="Proteomes" id="UP000183190"/>
    </source>
</evidence>
<sequence>MKVSTKVECGIIALIDIAVNSQYERVVKVNAIADRNDISAKYLEQIIPLLKQSNIISSVKGAGGGYTLTREPSKITLNEIVNALDNSLLSLTVFNDNLISEANTAINECLWKPINDYFCSFSEKLTLKDLIDRFNELKSSSSDLMYYI</sequence>
<proteinExistence type="predicted"/>
<reference evidence="1 2" key="1">
    <citation type="submission" date="2016-10" db="EMBL/GenBank/DDBJ databases">
        <authorList>
            <person name="de Groot N.N."/>
        </authorList>
    </citation>
    <scope>NUCLEOTIDE SEQUENCE [LARGE SCALE GENOMIC DNA]</scope>
    <source>
        <strain evidence="1 2">YAD2003</strain>
    </source>
</reference>
<dbReference type="PANTHER" id="PTHR33221">
    <property type="entry name" value="WINGED HELIX-TURN-HELIX TRANSCRIPTIONAL REGULATOR, RRF2 FAMILY"/>
    <property type="match status" value="1"/>
</dbReference>
<dbReference type="RefSeq" id="WP_074718367.1">
    <property type="nucleotide sequence ID" value="NZ_FNWV01000012.1"/>
</dbReference>
<dbReference type="OrthoDB" id="9808360at2"/>
<protein>
    <submittedName>
        <fullName evidence="1">Transcriptional regulator, BadM/Rrf2 family</fullName>
    </submittedName>
</protein>
<evidence type="ECO:0000313" key="1">
    <source>
        <dbReference type="EMBL" id="SEH79510.1"/>
    </source>
</evidence>
<dbReference type="InterPro" id="IPR036390">
    <property type="entry name" value="WH_DNA-bd_sf"/>
</dbReference>
<dbReference type="NCBIfam" id="TIGR00738">
    <property type="entry name" value="rrf2_super"/>
    <property type="match status" value="1"/>
</dbReference>
<dbReference type="Gene3D" id="1.10.10.10">
    <property type="entry name" value="Winged helix-like DNA-binding domain superfamily/Winged helix DNA-binding domain"/>
    <property type="match status" value="1"/>
</dbReference>
<organism evidence="1 2">
    <name type="scientific">Ruminococcus flavefaciens</name>
    <dbReference type="NCBI Taxonomy" id="1265"/>
    <lineage>
        <taxon>Bacteria</taxon>
        <taxon>Bacillati</taxon>
        <taxon>Bacillota</taxon>
        <taxon>Clostridia</taxon>
        <taxon>Eubacteriales</taxon>
        <taxon>Oscillospiraceae</taxon>
        <taxon>Ruminococcus</taxon>
    </lineage>
</organism>
<gene>
    <name evidence="1" type="ORF">SAMN02910265_02747</name>
</gene>
<dbReference type="PANTHER" id="PTHR33221:SF15">
    <property type="entry name" value="HTH-TYPE TRANSCRIPTIONAL REGULATOR YWGB-RELATED"/>
    <property type="match status" value="1"/>
</dbReference>
<dbReference type="SUPFAM" id="SSF46785">
    <property type="entry name" value="Winged helix' DNA-binding domain"/>
    <property type="match status" value="1"/>
</dbReference>
<dbReference type="GO" id="GO:0003700">
    <property type="term" value="F:DNA-binding transcription factor activity"/>
    <property type="evidence" value="ECO:0007669"/>
    <property type="project" value="TreeGrafter"/>
</dbReference>
<dbReference type="PROSITE" id="PS51197">
    <property type="entry name" value="HTH_RRF2_2"/>
    <property type="match status" value="1"/>
</dbReference>
<dbReference type="InterPro" id="IPR000944">
    <property type="entry name" value="Tscrpt_reg_Rrf2"/>
</dbReference>
<dbReference type="EMBL" id="FNWV01000012">
    <property type="protein sequence ID" value="SEH79510.1"/>
    <property type="molecule type" value="Genomic_DNA"/>
</dbReference>
<dbReference type="InterPro" id="IPR036388">
    <property type="entry name" value="WH-like_DNA-bd_sf"/>
</dbReference>
<dbReference type="Proteomes" id="UP000183190">
    <property type="component" value="Unassembled WGS sequence"/>
</dbReference>
<dbReference type="Pfam" id="PF02082">
    <property type="entry name" value="Rrf2"/>
    <property type="match status" value="1"/>
</dbReference>
<dbReference type="AlphaFoldDB" id="A0A1H6L2D9"/>